<organism evidence="3 4">
    <name type="scientific">Clostridium cadaveris</name>
    <dbReference type="NCBI Taxonomy" id="1529"/>
    <lineage>
        <taxon>Bacteria</taxon>
        <taxon>Bacillati</taxon>
        <taxon>Bacillota</taxon>
        <taxon>Clostridia</taxon>
        <taxon>Eubacteriales</taxon>
        <taxon>Clostridiaceae</taxon>
        <taxon>Clostridium</taxon>
    </lineage>
</organism>
<keyword evidence="4" id="KW-1185">Reference proteome</keyword>
<feature type="transmembrane region" description="Helical" evidence="1">
    <location>
        <begin position="12"/>
        <end position="33"/>
    </location>
</feature>
<dbReference type="Pfam" id="PF07963">
    <property type="entry name" value="N_methyl"/>
    <property type="match status" value="1"/>
</dbReference>
<dbReference type="InterPro" id="IPR012902">
    <property type="entry name" value="N_methyl_site"/>
</dbReference>
<dbReference type="STRING" id="1529.SAMN04487885_10964"/>
<protein>
    <submittedName>
        <fullName evidence="3">Prepilin-type N-terminal cleavage/methylation domain-containing protein</fullName>
    </submittedName>
</protein>
<dbReference type="NCBIfam" id="TIGR02532">
    <property type="entry name" value="IV_pilin_GFxxxE"/>
    <property type="match status" value="1"/>
</dbReference>
<sequence>MMRKKKKAMTLIEVIISIGIFAIIAIPISTMILKAIDANRQGEYKQQSINYGQKIMEKLKSLDDEEFLNLDKNHDLQDIEVLKKDMGYALDGSKNGYKITGTITPVEKYTVQKVENAYDSIDADVYLSISSNKNSAMKIKDGIKYDLGMIDDKLSIAINEDSLIINNKKFRNSITSILILFEEDSKNQYILDLNNKKSGLNLYIAKERGSEASYNMNSHGNSINIYEGIIKERDLSYGESRLYNIELKIEKNGKVFNIEGDKRVRR</sequence>
<gene>
    <name evidence="2" type="ORF">DBY38_10940</name>
    <name evidence="3" type="ORF">SAMN04487885_10964</name>
</gene>
<evidence type="ECO:0000256" key="1">
    <source>
        <dbReference type="SAM" id="Phobius"/>
    </source>
</evidence>
<accession>A0A1I2LAN0</accession>
<evidence type="ECO:0000313" key="4">
    <source>
        <dbReference type="Proteomes" id="UP000182135"/>
    </source>
</evidence>
<reference evidence="2 5" key="2">
    <citation type="submission" date="2018-03" db="EMBL/GenBank/DDBJ databases">
        <title>The uncultured portion of the human microbiome is neutrally assembled.</title>
        <authorList>
            <person name="Jeraldo P."/>
            <person name="Boardman L."/>
            <person name="White B.A."/>
            <person name="Nelson H."/>
            <person name="Goldenfeld N."/>
            <person name="Chia N."/>
        </authorList>
    </citation>
    <scope>NUCLEOTIDE SEQUENCE [LARGE SCALE GENOMIC DNA]</scope>
    <source>
        <strain evidence="2">CIM:MAG 903</strain>
    </source>
</reference>
<keyword evidence="1" id="KW-1133">Transmembrane helix</keyword>
<evidence type="ECO:0000313" key="3">
    <source>
        <dbReference type="EMBL" id="SFF75598.1"/>
    </source>
</evidence>
<dbReference type="Proteomes" id="UP000246114">
    <property type="component" value="Unassembled WGS sequence"/>
</dbReference>
<dbReference type="Proteomes" id="UP000182135">
    <property type="component" value="Unassembled WGS sequence"/>
</dbReference>
<dbReference type="eggNOG" id="ENOG5033PDT">
    <property type="taxonomic scope" value="Bacteria"/>
</dbReference>
<dbReference type="AlphaFoldDB" id="A0A1I2LAN0"/>
<keyword evidence="1" id="KW-0472">Membrane</keyword>
<proteinExistence type="predicted"/>
<dbReference type="EMBL" id="FOOE01000009">
    <property type="protein sequence ID" value="SFF75598.1"/>
    <property type="molecule type" value="Genomic_DNA"/>
</dbReference>
<evidence type="ECO:0000313" key="2">
    <source>
        <dbReference type="EMBL" id="PWL52440.1"/>
    </source>
</evidence>
<reference evidence="3 4" key="1">
    <citation type="submission" date="2016-10" db="EMBL/GenBank/DDBJ databases">
        <authorList>
            <person name="de Groot N.N."/>
        </authorList>
    </citation>
    <scope>NUCLEOTIDE SEQUENCE [LARGE SCALE GENOMIC DNA]</scope>
    <source>
        <strain evidence="3 4">NLAE-zl-G419</strain>
    </source>
</reference>
<evidence type="ECO:0000313" key="5">
    <source>
        <dbReference type="Proteomes" id="UP000246114"/>
    </source>
</evidence>
<name>A0A1I2LAN0_9CLOT</name>
<keyword evidence="1" id="KW-0812">Transmembrane</keyword>
<dbReference type="EMBL" id="QAMZ01000049">
    <property type="protein sequence ID" value="PWL52440.1"/>
    <property type="molecule type" value="Genomic_DNA"/>
</dbReference>